<dbReference type="Proteomes" id="UP001275084">
    <property type="component" value="Unassembled WGS sequence"/>
</dbReference>
<keyword evidence="4" id="KW-1185">Reference proteome</keyword>
<evidence type="ECO:0000313" key="4">
    <source>
        <dbReference type="Proteomes" id="UP001275084"/>
    </source>
</evidence>
<evidence type="ECO:0000256" key="2">
    <source>
        <dbReference type="SAM" id="MobiDB-lite"/>
    </source>
</evidence>
<feature type="compositionally biased region" description="Basic and acidic residues" evidence="2">
    <location>
        <begin position="49"/>
        <end position="70"/>
    </location>
</feature>
<protein>
    <submittedName>
        <fullName evidence="3">Uncharacterized protein</fullName>
    </submittedName>
</protein>
<dbReference type="EMBL" id="JAUIQD010000005">
    <property type="protein sequence ID" value="KAK3348917.1"/>
    <property type="molecule type" value="Genomic_DNA"/>
</dbReference>
<dbReference type="PANTHER" id="PTHR37540">
    <property type="entry name" value="TRANSCRIPTION FACTOR (ACR-2), PUTATIVE-RELATED-RELATED"/>
    <property type="match status" value="1"/>
</dbReference>
<sequence>MAGDAPTANVCKSPAPSNLVVRPKIQFIYLENEDGTASVASRKTARSYAARESHARARRERMTKYEDAKRREAKRFAAESASPGTLFSAAPTDPFASAARPISTFEHYLLSHYVSVVIGRGSFSTRTFPTPEAYLWGIKTEWVTLALTDPGMLNGILISACRSLHSLHGGGPHRYLEYALRYKMACIVSLNKAISEEGSNPQDSSIAKAVILASDEVCIGDVLTAGQHVEAALRMVASKGGLAALGTSGFLAGIIDIFSSDRRKEAEATRILSKYSNFRTSEEPQGKQTRSTR</sequence>
<organism evidence="3 4">
    <name type="scientific">Lasiosphaeria hispida</name>
    <dbReference type="NCBI Taxonomy" id="260671"/>
    <lineage>
        <taxon>Eukaryota</taxon>
        <taxon>Fungi</taxon>
        <taxon>Dikarya</taxon>
        <taxon>Ascomycota</taxon>
        <taxon>Pezizomycotina</taxon>
        <taxon>Sordariomycetes</taxon>
        <taxon>Sordariomycetidae</taxon>
        <taxon>Sordariales</taxon>
        <taxon>Lasiosphaeriaceae</taxon>
        <taxon>Lasiosphaeria</taxon>
    </lineage>
</organism>
<keyword evidence="1" id="KW-0539">Nucleus</keyword>
<gene>
    <name evidence="3" type="ORF">B0T25DRAFT_609223</name>
</gene>
<dbReference type="PANTHER" id="PTHR37540:SF5">
    <property type="entry name" value="TRANSCRIPTION FACTOR DOMAIN-CONTAINING PROTEIN"/>
    <property type="match status" value="1"/>
</dbReference>
<accession>A0AAJ0HDR0</accession>
<feature type="region of interest" description="Disordered" evidence="2">
    <location>
        <begin position="40"/>
        <end position="70"/>
    </location>
</feature>
<dbReference type="AlphaFoldDB" id="A0AAJ0HDR0"/>
<dbReference type="InterPro" id="IPR021858">
    <property type="entry name" value="Fun_TF"/>
</dbReference>
<comment type="caution">
    <text evidence="3">The sequence shown here is derived from an EMBL/GenBank/DDBJ whole genome shotgun (WGS) entry which is preliminary data.</text>
</comment>
<evidence type="ECO:0000313" key="3">
    <source>
        <dbReference type="EMBL" id="KAK3348917.1"/>
    </source>
</evidence>
<dbReference type="Pfam" id="PF11951">
    <property type="entry name" value="Fungal_trans_2"/>
    <property type="match status" value="1"/>
</dbReference>
<reference evidence="3" key="2">
    <citation type="submission" date="2023-06" db="EMBL/GenBank/DDBJ databases">
        <authorList>
            <consortium name="Lawrence Berkeley National Laboratory"/>
            <person name="Haridas S."/>
            <person name="Hensen N."/>
            <person name="Bonometti L."/>
            <person name="Westerberg I."/>
            <person name="Brannstrom I.O."/>
            <person name="Guillou S."/>
            <person name="Cros-Aarteil S."/>
            <person name="Calhoun S."/>
            <person name="Kuo A."/>
            <person name="Mondo S."/>
            <person name="Pangilinan J."/>
            <person name="Riley R."/>
            <person name="Labutti K."/>
            <person name="Andreopoulos B."/>
            <person name="Lipzen A."/>
            <person name="Chen C."/>
            <person name="Yanf M."/>
            <person name="Daum C."/>
            <person name="Ng V."/>
            <person name="Clum A."/>
            <person name="Steindorff A."/>
            <person name="Ohm R."/>
            <person name="Martin F."/>
            <person name="Silar P."/>
            <person name="Natvig D."/>
            <person name="Lalanne C."/>
            <person name="Gautier V."/>
            <person name="Ament-Velasquez S.L."/>
            <person name="Kruys A."/>
            <person name="Hutchinson M.I."/>
            <person name="Powell A.J."/>
            <person name="Barry K."/>
            <person name="Miller A.N."/>
            <person name="Grigoriev I.V."/>
            <person name="Debuchy R."/>
            <person name="Gladieux P."/>
            <person name="Thoren M.H."/>
            <person name="Johannesson H."/>
        </authorList>
    </citation>
    <scope>NUCLEOTIDE SEQUENCE</scope>
    <source>
        <strain evidence="3">CBS 955.72</strain>
    </source>
</reference>
<evidence type="ECO:0000256" key="1">
    <source>
        <dbReference type="ARBA" id="ARBA00023242"/>
    </source>
</evidence>
<name>A0AAJ0HDR0_9PEZI</name>
<proteinExistence type="predicted"/>
<reference evidence="3" key="1">
    <citation type="journal article" date="2023" name="Mol. Phylogenet. Evol.">
        <title>Genome-scale phylogeny and comparative genomics of the fungal order Sordariales.</title>
        <authorList>
            <person name="Hensen N."/>
            <person name="Bonometti L."/>
            <person name="Westerberg I."/>
            <person name="Brannstrom I.O."/>
            <person name="Guillou S."/>
            <person name="Cros-Aarteil S."/>
            <person name="Calhoun S."/>
            <person name="Haridas S."/>
            <person name="Kuo A."/>
            <person name="Mondo S."/>
            <person name="Pangilinan J."/>
            <person name="Riley R."/>
            <person name="LaButti K."/>
            <person name="Andreopoulos B."/>
            <person name="Lipzen A."/>
            <person name="Chen C."/>
            <person name="Yan M."/>
            <person name="Daum C."/>
            <person name="Ng V."/>
            <person name="Clum A."/>
            <person name="Steindorff A."/>
            <person name="Ohm R.A."/>
            <person name="Martin F."/>
            <person name="Silar P."/>
            <person name="Natvig D.O."/>
            <person name="Lalanne C."/>
            <person name="Gautier V."/>
            <person name="Ament-Velasquez S.L."/>
            <person name="Kruys A."/>
            <person name="Hutchinson M.I."/>
            <person name="Powell A.J."/>
            <person name="Barry K."/>
            <person name="Miller A.N."/>
            <person name="Grigoriev I.V."/>
            <person name="Debuchy R."/>
            <person name="Gladieux P."/>
            <person name="Hiltunen Thoren M."/>
            <person name="Johannesson H."/>
        </authorList>
    </citation>
    <scope>NUCLEOTIDE SEQUENCE</scope>
    <source>
        <strain evidence="3">CBS 955.72</strain>
    </source>
</reference>